<dbReference type="GO" id="GO:0005634">
    <property type="term" value="C:nucleus"/>
    <property type="evidence" value="ECO:0007669"/>
    <property type="project" value="TreeGrafter"/>
</dbReference>
<dbReference type="PANTHER" id="PTHR47424">
    <property type="entry name" value="REGULATORY PROTEIN GAL4"/>
    <property type="match status" value="1"/>
</dbReference>
<feature type="region of interest" description="Disordered" evidence="6">
    <location>
        <begin position="46"/>
        <end position="117"/>
    </location>
</feature>
<evidence type="ECO:0000256" key="3">
    <source>
        <dbReference type="ARBA" id="ARBA00023125"/>
    </source>
</evidence>
<protein>
    <submittedName>
        <fullName evidence="7">Zn(II)2Cys6 transcription factor</fullName>
    </submittedName>
</protein>
<comment type="caution">
    <text evidence="7">The sequence shown here is derived from an EMBL/GenBank/DDBJ whole genome shotgun (WGS) entry which is preliminary data.</text>
</comment>
<evidence type="ECO:0000256" key="6">
    <source>
        <dbReference type="SAM" id="MobiDB-lite"/>
    </source>
</evidence>
<keyword evidence="5" id="KW-0539">Nucleus</keyword>
<gene>
    <name evidence="7" type="ORF">ATEIFO6365_0005007400</name>
</gene>
<dbReference type="PANTHER" id="PTHR47424:SF9">
    <property type="entry name" value="TAH-2"/>
    <property type="match status" value="1"/>
</dbReference>
<evidence type="ECO:0000313" key="7">
    <source>
        <dbReference type="EMBL" id="GFF15884.1"/>
    </source>
</evidence>
<proteinExistence type="predicted"/>
<reference evidence="7 8" key="1">
    <citation type="submission" date="2020-01" db="EMBL/GenBank/DDBJ databases">
        <title>Aspergillus terreus IFO 6365 whole genome shotgun sequence.</title>
        <authorList>
            <person name="Kanamasa S."/>
            <person name="Takahashi H."/>
        </authorList>
    </citation>
    <scope>NUCLEOTIDE SEQUENCE [LARGE SCALE GENOMIC DNA]</scope>
    <source>
        <strain evidence="7 8">IFO 6365</strain>
    </source>
</reference>
<dbReference type="VEuPathDB" id="FungiDB:ATEG_05018"/>
<keyword evidence="1" id="KW-0479">Metal-binding</keyword>
<evidence type="ECO:0000256" key="2">
    <source>
        <dbReference type="ARBA" id="ARBA00023015"/>
    </source>
</evidence>
<dbReference type="InterPro" id="IPR007219">
    <property type="entry name" value="XnlR_reg_dom"/>
</dbReference>
<dbReference type="CDD" id="cd12148">
    <property type="entry name" value="fungal_TF_MHR"/>
    <property type="match status" value="1"/>
</dbReference>
<dbReference type="AlphaFoldDB" id="A0A5M3Z1E1"/>
<dbReference type="Pfam" id="PF04082">
    <property type="entry name" value="Fungal_trans"/>
    <property type="match status" value="1"/>
</dbReference>
<evidence type="ECO:0000256" key="5">
    <source>
        <dbReference type="ARBA" id="ARBA00023242"/>
    </source>
</evidence>
<dbReference type="GO" id="GO:0008270">
    <property type="term" value="F:zinc ion binding"/>
    <property type="evidence" value="ECO:0007669"/>
    <property type="project" value="InterPro"/>
</dbReference>
<organism evidence="7 8">
    <name type="scientific">Aspergillus terreus</name>
    <dbReference type="NCBI Taxonomy" id="33178"/>
    <lineage>
        <taxon>Eukaryota</taxon>
        <taxon>Fungi</taxon>
        <taxon>Dikarya</taxon>
        <taxon>Ascomycota</taxon>
        <taxon>Pezizomycotina</taxon>
        <taxon>Eurotiomycetes</taxon>
        <taxon>Eurotiomycetidae</taxon>
        <taxon>Eurotiales</taxon>
        <taxon>Aspergillaceae</taxon>
        <taxon>Aspergillus</taxon>
        <taxon>Aspergillus subgen. Circumdati</taxon>
    </lineage>
</organism>
<feature type="region of interest" description="Disordered" evidence="6">
    <location>
        <begin position="344"/>
        <end position="363"/>
    </location>
</feature>
<keyword evidence="2" id="KW-0805">Transcription regulation</keyword>
<sequence>MPRPKVPPDQRVRAYEACIACRMTKKRCSGTFPCAKCIRMNRAASCVPARGGSSQRTSRSARSPAVRQPGLIQSPLSETQCTPSSSVSNHTPQDHRSTTSTELGSRSPEAVHRTRPRMLRNLQGERVYVGRAASLSFLQLVRDTVTQHIGPSQFSHNVKSEDMLETETPRDTPPIVEPSLNPSQIHAFLQSYRIAINGFIYLPSDSQPEGANSHRPATVNSRTQSALRDIQIAIGAQSTQNDPTTIQVERFFARGQRVAFAGMIETPSLELVKLFLLMAFYMMGACRRNAAFMYLGVAARAAVALGLHLKDSKTGTIEEQRERSCVWMSLCTLDLMSSSILGRPPATPNIRSESNEKLGDLEEPSPMEERLLASYRMSQILDEIIIRLYGETAASADTAESLLAKLNEWSNSLPGSVLSSPSADTEPTTAQAHIVGSLHIACSYHFAVIIVSRPFLISSLGVRLARMCNSPGENELLQEDAAHTKLANACTDSALYMMQTCMEVYHSGLLLGNMCILKAFVFAAALVLGFSLFSQKDTDTAVEHAFHGALEILRTLAQQSAQASHYYEILSSLKNAIAEQRQRLMQYAPQNKSRYVSKLFSLNSDRPLANPTRFSVENDDLMPATPNILDAWASMDPTEQDPAFSGWEGMELPLWDSFPFIDGSLPVSNRSSESNPAL</sequence>
<evidence type="ECO:0000256" key="4">
    <source>
        <dbReference type="ARBA" id="ARBA00023163"/>
    </source>
</evidence>
<dbReference type="InterPro" id="IPR001138">
    <property type="entry name" value="Zn2Cys6_DnaBD"/>
</dbReference>
<dbReference type="GO" id="GO:0000981">
    <property type="term" value="F:DNA-binding transcription factor activity, RNA polymerase II-specific"/>
    <property type="evidence" value="ECO:0007669"/>
    <property type="project" value="InterPro"/>
</dbReference>
<dbReference type="InterPro" id="IPR051127">
    <property type="entry name" value="Fungal_SecMet_Regulators"/>
</dbReference>
<keyword evidence="3" id="KW-0238">DNA-binding</keyword>
<dbReference type="PROSITE" id="PS00463">
    <property type="entry name" value="ZN2_CY6_FUNGAL_1"/>
    <property type="match status" value="1"/>
</dbReference>
<keyword evidence="8" id="KW-1185">Reference proteome</keyword>
<evidence type="ECO:0000313" key="8">
    <source>
        <dbReference type="Proteomes" id="UP000452235"/>
    </source>
</evidence>
<dbReference type="PROSITE" id="PS50048">
    <property type="entry name" value="ZN2_CY6_FUNGAL_2"/>
    <property type="match status" value="1"/>
</dbReference>
<dbReference type="GO" id="GO:0000435">
    <property type="term" value="P:positive regulation of transcription from RNA polymerase II promoter by galactose"/>
    <property type="evidence" value="ECO:0007669"/>
    <property type="project" value="TreeGrafter"/>
</dbReference>
<dbReference type="GO" id="GO:0000978">
    <property type="term" value="F:RNA polymerase II cis-regulatory region sequence-specific DNA binding"/>
    <property type="evidence" value="ECO:0007669"/>
    <property type="project" value="TreeGrafter"/>
</dbReference>
<dbReference type="Proteomes" id="UP000452235">
    <property type="component" value="Unassembled WGS sequence"/>
</dbReference>
<dbReference type="Pfam" id="PF00172">
    <property type="entry name" value="Zn_clus"/>
    <property type="match status" value="1"/>
</dbReference>
<keyword evidence="4" id="KW-0804">Transcription</keyword>
<feature type="compositionally biased region" description="Polar residues" evidence="6">
    <location>
        <begin position="74"/>
        <end position="91"/>
    </location>
</feature>
<dbReference type="OrthoDB" id="4064873at2759"/>
<feature type="compositionally biased region" description="Polar residues" evidence="6">
    <location>
        <begin position="52"/>
        <end position="61"/>
    </location>
</feature>
<dbReference type="GO" id="GO:0006351">
    <property type="term" value="P:DNA-templated transcription"/>
    <property type="evidence" value="ECO:0007669"/>
    <property type="project" value="InterPro"/>
</dbReference>
<name>A0A5M3Z1E1_ASPTE</name>
<dbReference type="SMART" id="SM00066">
    <property type="entry name" value="GAL4"/>
    <property type="match status" value="1"/>
</dbReference>
<dbReference type="EMBL" id="BLJY01000005">
    <property type="protein sequence ID" value="GFF15884.1"/>
    <property type="molecule type" value="Genomic_DNA"/>
</dbReference>
<dbReference type="SUPFAM" id="SSF57701">
    <property type="entry name" value="Zn2/Cys6 DNA-binding domain"/>
    <property type="match status" value="1"/>
</dbReference>
<dbReference type="CDD" id="cd00067">
    <property type="entry name" value="GAL4"/>
    <property type="match status" value="1"/>
</dbReference>
<accession>A0A5M3Z1E1</accession>
<evidence type="ECO:0000256" key="1">
    <source>
        <dbReference type="ARBA" id="ARBA00022723"/>
    </source>
</evidence>
<dbReference type="InterPro" id="IPR036864">
    <property type="entry name" value="Zn2-C6_fun-type_DNA-bd_sf"/>
</dbReference>
<dbReference type="VEuPathDB" id="FungiDB:ATEG_06610"/>
<dbReference type="SMART" id="SM00906">
    <property type="entry name" value="Fungal_trans"/>
    <property type="match status" value="1"/>
</dbReference>